<dbReference type="Gene3D" id="6.10.140.140">
    <property type="match status" value="1"/>
</dbReference>
<dbReference type="CDD" id="cd07765">
    <property type="entry name" value="KRAB_A-box"/>
    <property type="match status" value="1"/>
</dbReference>
<evidence type="ECO:0000313" key="4">
    <source>
        <dbReference type="Proteomes" id="UP001066276"/>
    </source>
</evidence>
<organism evidence="3 4">
    <name type="scientific">Pleurodeles waltl</name>
    <name type="common">Iberian ribbed newt</name>
    <dbReference type="NCBI Taxonomy" id="8319"/>
    <lineage>
        <taxon>Eukaryota</taxon>
        <taxon>Metazoa</taxon>
        <taxon>Chordata</taxon>
        <taxon>Craniata</taxon>
        <taxon>Vertebrata</taxon>
        <taxon>Euteleostomi</taxon>
        <taxon>Amphibia</taxon>
        <taxon>Batrachia</taxon>
        <taxon>Caudata</taxon>
        <taxon>Salamandroidea</taxon>
        <taxon>Salamandridae</taxon>
        <taxon>Pleurodelinae</taxon>
        <taxon>Pleurodeles</taxon>
    </lineage>
</organism>
<dbReference type="AlphaFoldDB" id="A0AAV7SAA0"/>
<dbReference type="PANTHER" id="PTHR23232">
    <property type="entry name" value="KRAB DOMAIN C2H2 ZINC FINGER"/>
    <property type="match status" value="1"/>
</dbReference>
<keyword evidence="4" id="KW-1185">Reference proteome</keyword>
<dbReference type="InterPro" id="IPR036051">
    <property type="entry name" value="KRAB_dom_sf"/>
</dbReference>
<accession>A0AAV7SAA0</accession>
<dbReference type="PROSITE" id="PS50805">
    <property type="entry name" value="KRAB"/>
    <property type="match status" value="1"/>
</dbReference>
<feature type="region of interest" description="Disordered" evidence="1">
    <location>
        <begin position="143"/>
        <end position="168"/>
    </location>
</feature>
<proteinExistence type="predicted"/>
<name>A0AAV7SAA0_PLEWA</name>
<dbReference type="Proteomes" id="UP001066276">
    <property type="component" value="Chromosome 4_2"/>
</dbReference>
<dbReference type="InterPro" id="IPR001909">
    <property type="entry name" value="KRAB"/>
</dbReference>
<gene>
    <name evidence="3" type="ORF">NDU88_001634</name>
</gene>
<dbReference type="SUPFAM" id="SSF109640">
    <property type="entry name" value="KRAB domain (Kruppel-associated box)"/>
    <property type="match status" value="1"/>
</dbReference>
<dbReference type="SMART" id="SM00349">
    <property type="entry name" value="KRAB"/>
    <property type="match status" value="1"/>
</dbReference>
<dbReference type="InterPro" id="IPR050169">
    <property type="entry name" value="Krueppel_C2H2_ZnF"/>
</dbReference>
<dbReference type="EMBL" id="JANPWB010000008">
    <property type="protein sequence ID" value="KAJ1161147.1"/>
    <property type="molecule type" value="Genomic_DNA"/>
</dbReference>
<dbReference type="PANTHER" id="PTHR23232:SF118">
    <property type="entry name" value="ZINC FINGER PROTEIN 746"/>
    <property type="match status" value="1"/>
</dbReference>
<evidence type="ECO:0000256" key="1">
    <source>
        <dbReference type="SAM" id="MobiDB-lite"/>
    </source>
</evidence>
<sequence length="197" mass="22218">MPPLGSGQAPVAFCDVAAHFSEEEWELLHEWQKELYRNVMKEIHQALISLGPLIATSVFSLRPKEKNELRSALLPDLQTEVGSVSPPSRHDDATPVVPLIVKEEGDTYSIEHYDHERREITADDTQFPICNIDQEECLAEYHNKEREESSTCPNTGPEESIPATSVGINEEGQTYSFSIQGYRKQQSINNSPSEYTK</sequence>
<evidence type="ECO:0000259" key="2">
    <source>
        <dbReference type="PROSITE" id="PS50805"/>
    </source>
</evidence>
<comment type="caution">
    <text evidence="3">The sequence shown here is derived from an EMBL/GenBank/DDBJ whole genome shotgun (WGS) entry which is preliminary data.</text>
</comment>
<evidence type="ECO:0000313" key="3">
    <source>
        <dbReference type="EMBL" id="KAJ1161147.1"/>
    </source>
</evidence>
<dbReference type="GO" id="GO:0006355">
    <property type="term" value="P:regulation of DNA-templated transcription"/>
    <property type="evidence" value="ECO:0007669"/>
    <property type="project" value="InterPro"/>
</dbReference>
<feature type="domain" description="KRAB" evidence="2">
    <location>
        <begin position="11"/>
        <end position="88"/>
    </location>
</feature>
<reference evidence="3" key="1">
    <citation type="journal article" date="2022" name="bioRxiv">
        <title>Sequencing and chromosome-scale assembly of the giantPleurodeles waltlgenome.</title>
        <authorList>
            <person name="Brown T."/>
            <person name="Elewa A."/>
            <person name="Iarovenko S."/>
            <person name="Subramanian E."/>
            <person name="Araus A.J."/>
            <person name="Petzold A."/>
            <person name="Susuki M."/>
            <person name="Suzuki K.-i.T."/>
            <person name="Hayashi T."/>
            <person name="Toyoda A."/>
            <person name="Oliveira C."/>
            <person name="Osipova E."/>
            <person name="Leigh N.D."/>
            <person name="Simon A."/>
            <person name="Yun M.H."/>
        </authorList>
    </citation>
    <scope>NUCLEOTIDE SEQUENCE</scope>
    <source>
        <strain evidence="3">20211129_DDA</strain>
        <tissue evidence="3">Liver</tissue>
    </source>
</reference>
<protein>
    <recommendedName>
        <fullName evidence="2">KRAB domain-containing protein</fullName>
    </recommendedName>
</protein>
<dbReference type="Pfam" id="PF01352">
    <property type="entry name" value="KRAB"/>
    <property type="match status" value="1"/>
</dbReference>